<dbReference type="EMBL" id="VSSQ01069315">
    <property type="protein sequence ID" value="MPN21348.1"/>
    <property type="molecule type" value="Genomic_DNA"/>
</dbReference>
<reference evidence="1" key="1">
    <citation type="submission" date="2019-08" db="EMBL/GenBank/DDBJ databases">
        <authorList>
            <person name="Kucharzyk K."/>
            <person name="Murdoch R.W."/>
            <person name="Higgins S."/>
            <person name="Loffler F."/>
        </authorList>
    </citation>
    <scope>NUCLEOTIDE SEQUENCE</scope>
</reference>
<gene>
    <name evidence="1" type="ORF">SDC9_168727</name>
</gene>
<proteinExistence type="predicted"/>
<comment type="caution">
    <text evidence="1">The sequence shown here is derived from an EMBL/GenBank/DDBJ whole genome shotgun (WGS) entry which is preliminary data.</text>
</comment>
<accession>A0A645G3B2</accession>
<organism evidence="1">
    <name type="scientific">bioreactor metagenome</name>
    <dbReference type="NCBI Taxonomy" id="1076179"/>
    <lineage>
        <taxon>unclassified sequences</taxon>
        <taxon>metagenomes</taxon>
        <taxon>ecological metagenomes</taxon>
    </lineage>
</organism>
<sequence length="42" mass="4686">MLAQVFGVEAEVVVGIDGDDGVEETVGEWQLMRLGLYRYDLL</sequence>
<dbReference type="AlphaFoldDB" id="A0A645G3B2"/>
<evidence type="ECO:0000313" key="1">
    <source>
        <dbReference type="EMBL" id="MPN21348.1"/>
    </source>
</evidence>
<name>A0A645G3B2_9ZZZZ</name>
<protein>
    <submittedName>
        <fullName evidence="1">Uncharacterized protein</fullName>
    </submittedName>
</protein>